<dbReference type="InterPro" id="IPR050194">
    <property type="entry name" value="Glycosyltransferase_grp1"/>
</dbReference>
<dbReference type="Pfam" id="PF00534">
    <property type="entry name" value="Glycos_transf_1"/>
    <property type="match status" value="1"/>
</dbReference>
<dbReference type="GO" id="GO:0016758">
    <property type="term" value="F:hexosyltransferase activity"/>
    <property type="evidence" value="ECO:0007669"/>
    <property type="project" value="TreeGrafter"/>
</dbReference>
<dbReference type="AlphaFoldDB" id="A0A7S0QJR8"/>
<proteinExistence type="predicted"/>
<evidence type="ECO:0008006" key="5">
    <source>
        <dbReference type="Google" id="ProtNLM"/>
    </source>
</evidence>
<dbReference type="EMBL" id="HBEZ01027182">
    <property type="protein sequence ID" value="CAD8637358.1"/>
    <property type="molecule type" value="Transcribed_RNA"/>
</dbReference>
<dbReference type="Gene3D" id="3.40.50.2000">
    <property type="entry name" value="Glycogen Phosphorylase B"/>
    <property type="match status" value="2"/>
</dbReference>
<evidence type="ECO:0000313" key="4">
    <source>
        <dbReference type="EMBL" id="CAD8637358.1"/>
    </source>
</evidence>
<organism evidence="4">
    <name type="scientific">Cryptomonas curvata</name>
    <dbReference type="NCBI Taxonomy" id="233186"/>
    <lineage>
        <taxon>Eukaryota</taxon>
        <taxon>Cryptophyceae</taxon>
        <taxon>Cryptomonadales</taxon>
        <taxon>Cryptomonadaceae</taxon>
        <taxon>Cryptomonas</taxon>
    </lineage>
</organism>
<dbReference type="PANTHER" id="PTHR45947:SF3">
    <property type="entry name" value="SULFOQUINOVOSYL TRANSFERASE SQD2"/>
    <property type="match status" value="1"/>
</dbReference>
<dbReference type="CDD" id="cd03801">
    <property type="entry name" value="GT4_PimA-like"/>
    <property type="match status" value="1"/>
</dbReference>
<dbReference type="PANTHER" id="PTHR45947">
    <property type="entry name" value="SULFOQUINOVOSYL TRANSFERASE SQD2"/>
    <property type="match status" value="1"/>
</dbReference>
<keyword evidence="1" id="KW-0328">Glycosyltransferase</keyword>
<feature type="domain" description="Glycosyl transferase family 1" evidence="2">
    <location>
        <begin position="93"/>
        <end position="246"/>
    </location>
</feature>
<reference evidence="4" key="1">
    <citation type="submission" date="2021-01" db="EMBL/GenBank/DDBJ databases">
        <authorList>
            <person name="Corre E."/>
            <person name="Pelletier E."/>
            <person name="Niang G."/>
            <person name="Scheremetjew M."/>
            <person name="Finn R."/>
            <person name="Kale V."/>
            <person name="Holt S."/>
            <person name="Cochrane G."/>
            <person name="Meng A."/>
            <person name="Brown T."/>
            <person name="Cohen L."/>
        </authorList>
    </citation>
    <scope>NUCLEOTIDE SEQUENCE</scope>
    <source>
        <strain evidence="4">CCAP979/52</strain>
    </source>
</reference>
<accession>A0A7S0QJR8</accession>
<evidence type="ECO:0000256" key="1">
    <source>
        <dbReference type="ARBA" id="ARBA00022676"/>
    </source>
</evidence>
<keyword evidence="1" id="KW-0808">Transferase</keyword>
<sequence length="267" mass="28862">MHSTEWGRCGQKHARWKCAGQSGVIRDVEEGACSAADRVICVSNVLKEEVQMLYRVPPAKLRTIYNGIHTSQYESALDPGQVKRSLGMDWFNPMVLYVGRLATQKGPDILLEAVPAVIQNVTEARFVFVGSGHMLPDLQKRAAALGVGRHVQFLGAKSGEELRALQRACDCMVVPSRNEPFGIVVLECWASGKPVIATTSGGPREFVADGEEGYLTDPEPGNISAAVVRLFSNWTLVAAMGARGRAKCAAEFSWDGIAAQTEAAYAP</sequence>
<name>A0A7S0QJR8_9CRYP</name>
<gene>
    <name evidence="4" type="ORF">CCUR1050_LOCUS15042</name>
</gene>
<dbReference type="Pfam" id="PF13439">
    <property type="entry name" value="Glyco_transf_4"/>
    <property type="match status" value="1"/>
</dbReference>
<evidence type="ECO:0000259" key="3">
    <source>
        <dbReference type="Pfam" id="PF13439"/>
    </source>
</evidence>
<evidence type="ECO:0000259" key="2">
    <source>
        <dbReference type="Pfam" id="PF00534"/>
    </source>
</evidence>
<dbReference type="InterPro" id="IPR028098">
    <property type="entry name" value="Glyco_trans_4-like_N"/>
</dbReference>
<dbReference type="SUPFAM" id="SSF53756">
    <property type="entry name" value="UDP-Glycosyltransferase/glycogen phosphorylase"/>
    <property type="match status" value="1"/>
</dbReference>
<protein>
    <recommendedName>
        <fullName evidence="5">Glycosyl transferase family 1 domain-containing protein</fullName>
    </recommendedName>
</protein>
<dbReference type="InterPro" id="IPR001296">
    <property type="entry name" value="Glyco_trans_1"/>
</dbReference>
<feature type="domain" description="Glycosyltransferase subfamily 4-like N-terminal" evidence="3">
    <location>
        <begin position="20"/>
        <end position="71"/>
    </location>
</feature>